<dbReference type="GO" id="GO:0004140">
    <property type="term" value="F:dephospho-CoA kinase activity"/>
    <property type="evidence" value="ECO:0007669"/>
    <property type="project" value="UniProtKB-EC"/>
</dbReference>
<accession>A0ABY5PDR5</accession>
<dbReference type="EC" id="2.7.1.24" evidence="3 4"/>
<comment type="catalytic activity">
    <reaction evidence="3">
        <text>3'-dephospho-CoA + ATP = ADP + CoA + H(+)</text>
        <dbReference type="Rhea" id="RHEA:18245"/>
        <dbReference type="ChEBI" id="CHEBI:15378"/>
        <dbReference type="ChEBI" id="CHEBI:30616"/>
        <dbReference type="ChEBI" id="CHEBI:57287"/>
        <dbReference type="ChEBI" id="CHEBI:57328"/>
        <dbReference type="ChEBI" id="CHEBI:456216"/>
        <dbReference type="EC" id="2.7.1.24"/>
    </reaction>
</comment>
<dbReference type="InterPro" id="IPR001977">
    <property type="entry name" value="Depp_CoAkinase"/>
</dbReference>
<dbReference type="Proteomes" id="UP001058860">
    <property type="component" value="Chromosome"/>
</dbReference>
<gene>
    <name evidence="3 5" type="primary">coaE</name>
    <name evidence="5" type="ORF">LRS13_19265</name>
</gene>
<evidence type="ECO:0000256" key="4">
    <source>
        <dbReference type="NCBIfam" id="TIGR00152"/>
    </source>
</evidence>
<dbReference type="InterPro" id="IPR027417">
    <property type="entry name" value="P-loop_NTPase"/>
</dbReference>
<keyword evidence="3" id="KW-0173">Coenzyme A biosynthesis</keyword>
<comment type="pathway">
    <text evidence="3">Cofactor biosynthesis; coenzyme A biosynthesis; CoA from (R)-pantothenate: step 5/5.</text>
</comment>
<dbReference type="CDD" id="cd02022">
    <property type="entry name" value="DPCK"/>
    <property type="match status" value="1"/>
</dbReference>
<reference evidence="6" key="1">
    <citation type="submission" date="2021-11" db="EMBL/GenBank/DDBJ databases">
        <title>Cultivation dependent microbiological survey of springs from the worlds oldest radium mine currently devoted to the extraction of radon-saturated water.</title>
        <authorList>
            <person name="Kapinusova G."/>
            <person name="Smrhova T."/>
            <person name="Strejcek M."/>
            <person name="Suman J."/>
            <person name="Jani K."/>
            <person name="Pajer P."/>
            <person name="Uhlik O."/>
        </authorList>
    </citation>
    <scope>NUCLEOTIDE SEQUENCE [LARGE SCALE GENOMIC DNA]</scope>
    <source>
        <strain evidence="6">J379</strain>
    </source>
</reference>
<dbReference type="NCBIfam" id="TIGR00152">
    <property type="entry name" value="dephospho-CoA kinase"/>
    <property type="match status" value="1"/>
</dbReference>
<dbReference type="Pfam" id="PF01121">
    <property type="entry name" value="CoaE"/>
    <property type="match status" value="1"/>
</dbReference>
<dbReference type="HAMAP" id="MF_00376">
    <property type="entry name" value="Dephospho_CoA_kinase"/>
    <property type="match status" value="1"/>
</dbReference>
<comment type="subcellular location">
    <subcellularLocation>
        <location evidence="3">Cytoplasm</location>
    </subcellularLocation>
</comment>
<proteinExistence type="inferred from homology"/>
<dbReference type="Gene3D" id="3.40.50.300">
    <property type="entry name" value="P-loop containing nucleotide triphosphate hydrolases"/>
    <property type="match status" value="1"/>
</dbReference>
<name>A0ABY5PDR5_9ACTN</name>
<evidence type="ECO:0000256" key="2">
    <source>
        <dbReference type="ARBA" id="ARBA00022840"/>
    </source>
</evidence>
<evidence type="ECO:0000256" key="1">
    <source>
        <dbReference type="ARBA" id="ARBA00022741"/>
    </source>
</evidence>
<keyword evidence="2 3" id="KW-0067">ATP-binding</keyword>
<keyword evidence="3" id="KW-0963">Cytoplasm</keyword>
<evidence type="ECO:0000313" key="6">
    <source>
        <dbReference type="Proteomes" id="UP001058860"/>
    </source>
</evidence>
<sequence length="194" mass="20865">MPVPFVGLTGGMGAGKSTALAALRRLGAVTLSTDEVVHELYRTDEVRDLVVDRWGEDVAPGGEVDRAAIARHAFAAPEERAWLEQLLWPRVGQRVIDFRAEADASDPPPPAAVVETPLLFEAGMDAAYDATIAVIAPEGVRRARAEARGHAAVDERTSRQLSQEEKAERATYAVVNDGSIDELEAKLSDVLAKL</sequence>
<dbReference type="EMBL" id="CP088295">
    <property type="protein sequence ID" value="UUY02805.1"/>
    <property type="molecule type" value="Genomic_DNA"/>
</dbReference>
<keyword evidence="6" id="KW-1185">Reference proteome</keyword>
<keyword evidence="1 3" id="KW-0547">Nucleotide-binding</keyword>
<evidence type="ECO:0000313" key="5">
    <source>
        <dbReference type="EMBL" id="UUY02805.1"/>
    </source>
</evidence>
<dbReference type="SUPFAM" id="SSF52540">
    <property type="entry name" value="P-loop containing nucleoside triphosphate hydrolases"/>
    <property type="match status" value="1"/>
</dbReference>
<dbReference type="RefSeq" id="WP_353863327.1">
    <property type="nucleotide sequence ID" value="NZ_CP088295.1"/>
</dbReference>
<keyword evidence="3 5" id="KW-0418">Kinase</keyword>
<evidence type="ECO:0000256" key="3">
    <source>
        <dbReference type="HAMAP-Rule" id="MF_00376"/>
    </source>
</evidence>
<dbReference type="PROSITE" id="PS51219">
    <property type="entry name" value="DPCK"/>
    <property type="match status" value="1"/>
</dbReference>
<dbReference type="PANTHER" id="PTHR10695:SF46">
    <property type="entry name" value="BIFUNCTIONAL COENZYME A SYNTHASE-RELATED"/>
    <property type="match status" value="1"/>
</dbReference>
<dbReference type="PANTHER" id="PTHR10695">
    <property type="entry name" value="DEPHOSPHO-COA KINASE-RELATED"/>
    <property type="match status" value="1"/>
</dbReference>
<keyword evidence="3 5" id="KW-0808">Transferase</keyword>
<protein>
    <recommendedName>
        <fullName evidence="3 4">Dephospho-CoA kinase</fullName>
        <ecNumber evidence="3 4">2.7.1.24</ecNumber>
    </recommendedName>
    <alternativeName>
        <fullName evidence="3">Dephosphocoenzyme A kinase</fullName>
    </alternativeName>
</protein>
<comment type="similarity">
    <text evidence="3">Belongs to the CoaE family.</text>
</comment>
<comment type="function">
    <text evidence="3">Catalyzes the phosphorylation of the 3'-hydroxyl group of dephosphocoenzyme A to form coenzyme A.</text>
</comment>
<feature type="binding site" evidence="3">
    <location>
        <begin position="13"/>
        <end position="18"/>
    </location>
    <ligand>
        <name>ATP</name>
        <dbReference type="ChEBI" id="CHEBI:30616"/>
    </ligand>
</feature>
<organism evidence="5 6">
    <name type="scientific">Svornostia abyssi</name>
    <dbReference type="NCBI Taxonomy" id="2898438"/>
    <lineage>
        <taxon>Bacteria</taxon>
        <taxon>Bacillati</taxon>
        <taxon>Actinomycetota</taxon>
        <taxon>Thermoleophilia</taxon>
        <taxon>Solirubrobacterales</taxon>
        <taxon>Baekduiaceae</taxon>
        <taxon>Svornostia</taxon>
    </lineage>
</organism>